<evidence type="ECO:0000313" key="2">
    <source>
        <dbReference type="EMBL" id="BDC99381.1"/>
    </source>
</evidence>
<keyword evidence="1" id="KW-0812">Transmembrane</keyword>
<reference evidence="2 3" key="1">
    <citation type="submission" date="2021-12" db="EMBL/GenBank/DDBJ databases">
        <title>Genome sequencing of bacteria with rrn-lacking chromosome and rrn-plasmid.</title>
        <authorList>
            <person name="Anda M."/>
            <person name="Iwasaki W."/>
        </authorList>
    </citation>
    <scope>NUCLEOTIDE SEQUENCE [LARGE SCALE GENOMIC DNA]</scope>
    <source>
        <strain evidence="2 3">NBRC 101262</strain>
    </source>
</reference>
<accession>A0ABM7VEU6</accession>
<dbReference type="Proteomes" id="UP001354989">
    <property type="component" value="Chromosome"/>
</dbReference>
<keyword evidence="1" id="KW-1133">Transmembrane helix</keyword>
<protein>
    <submittedName>
        <fullName evidence="2">Uncharacterized protein</fullName>
    </submittedName>
</protein>
<keyword evidence="3" id="KW-1185">Reference proteome</keyword>
<organism evidence="2 3">
    <name type="scientific">Persicobacter psychrovividus</name>
    <dbReference type="NCBI Taxonomy" id="387638"/>
    <lineage>
        <taxon>Bacteria</taxon>
        <taxon>Pseudomonadati</taxon>
        <taxon>Bacteroidota</taxon>
        <taxon>Cytophagia</taxon>
        <taxon>Cytophagales</taxon>
        <taxon>Persicobacteraceae</taxon>
        <taxon>Persicobacter</taxon>
    </lineage>
</organism>
<feature type="transmembrane region" description="Helical" evidence="1">
    <location>
        <begin position="98"/>
        <end position="117"/>
    </location>
</feature>
<gene>
    <name evidence="2" type="ORF">PEPS_16620</name>
</gene>
<keyword evidence="1" id="KW-0472">Membrane</keyword>
<name>A0ABM7VEU6_9BACT</name>
<dbReference type="EMBL" id="AP025292">
    <property type="protein sequence ID" value="BDC99381.1"/>
    <property type="molecule type" value="Genomic_DNA"/>
</dbReference>
<proteinExistence type="predicted"/>
<evidence type="ECO:0000256" key="1">
    <source>
        <dbReference type="SAM" id="Phobius"/>
    </source>
</evidence>
<evidence type="ECO:0000313" key="3">
    <source>
        <dbReference type="Proteomes" id="UP001354989"/>
    </source>
</evidence>
<feature type="transmembrane region" description="Helical" evidence="1">
    <location>
        <begin position="74"/>
        <end position="92"/>
    </location>
</feature>
<sequence>MTFKANLTAYSAKDHMDSQSKEFLIAECPLNADDAAADKVYLSAVAIWVFVKSKSYSFPLNSLKSLSVEVRKKMGWVFVGSILIPLTTVAYMTHNLGGGITALMIMTAGILVFYYGWVGQPMLIINGENYERRFPLSTPHHALKKFIPWTNRHVEPLKKKTVFLEYPIQFWAQAQQEQAIMLPPQSPLHFRPPHPSAPESILLKLNYTGFDEQITFIIDDNNQQLQLFGQGVFPLTHCQTINKTGF</sequence>